<keyword evidence="1" id="KW-0472">Membrane</keyword>
<dbReference type="EMBL" id="OJIN01000229">
    <property type="protein sequence ID" value="SPD76093.1"/>
    <property type="molecule type" value="Genomic_DNA"/>
</dbReference>
<proteinExistence type="predicted"/>
<organism evidence="3">
    <name type="scientific">uncultured Desulfobacterium sp</name>
    <dbReference type="NCBI Taxonomy" id="201089"/>
    <lineage>
        <taxon>Bacteria</taxon>
        <taxon>Pseudomonadati</taxon>
        <taxon>Thermodesulfobacteriota</taxon>
        <taxon>Desulfobacteria</taxon>
        <taxon>Desulfobacterales</taxon>
        <taxon>Desulfobacteriaceae</taxon>
        <taxon>Desulfobacterium</taxon>
        <taxon>environmental samples</taxon>
    </lineage>
</organism>
<dbReference type="NCBIfam" id="TIGR02098">
    <property type="entry name" value="MJ0042_CXXC"/>
    <property type="match status" value="1"/>
</dbReference>
<name>A0A445N334_9BACT</name>
<dbReference type="AlphaFoldDB" id="A0A445N334"/>
<keyword evidence="1" id="KW-0812">Transmembrane</keyword>
<evidence type="ECO:0000313" key="3">
    <source>
        <dbReference type="EMBL" id="SPD76093.1"/>
    </source>
</evidence>
<feature type="transmembrane region" description="Helical" evidence="1">
    <location>
        <begin position="142"/>
        <end position="165"/>
    </location>
</feature>
<sequence length="322" mass="35614">MIILCEKCRTKFQINEELLSHEGSRVRCSLCKHVFVAYPLNLRGNEEQKDKAENHVWPDIKEQVFEPQDKEVLESDTDFMEDSMEDISKLELEYEKSHGLAEGNADMGKASPRYEMEGEGIPAETERPSPLFSGKKTAPRSLAPLFILLSFLALIVAAALVYIYAPHLIPSFLPGATGLSEIKKGSDSGTSRLEIVSVESSFVDSKMAGRLFVVRGKVTNRYPEERSFIFVKGSVLDDKGQVVKEESVYAGNTFTNEELIIMPFEKISQAVNNRRGADDNNVNIKPGEAVNFMIVFEKLPANLNEFTVGAVSSLPGNPGSGS</sequence>
<evidence type="ECO:0000259" key="2">
    <source>
        <dbReference type="Pfam" id="PF13717"/>
    </source>
</evidence>
<dbReference type="Pfam" id="PF13717">
    <property type="entry name" value="Zn_ribbon_4"/>
    <property type="match status" value="1"/>
</dbReference>
<gene>
    <name evidence="3" type="ORF">PITCH_A830001</name>
</gene>
<dbReference type="Pfam" id="PF11906">
    <property type="entry name" value="DUF3426"/>
    <property type="match status" value="1"/>
</dbReference>
<protein>
    <recommendedName>
        <fullName evidence="2">Zinc finger/thioredoxin putative domain-containing protein</fullName>
    </recommendedName>
</protein>
<keyword evidence="1" id="KW-1133">Transmembrane helix</keyword>
<evidence type="ECO:0000256" key="1">
    <source>
        <dbReference type="SAM" id="Phobius"/>
    </source>
</evidence>
<dbReference type="InterPro" id="IPR021834">
    <property type="entry name" value="DUF3426"/>
</dbReference>
<accession>A0A445N334</accession>
<feature type="domain" description="Zinc finger/thioredoxin putative" evidence="2">
    <location>
        <begin position="1"/>
        <end position="35"/>
    </location>
</feature>
<reference evidence="3" key="1">
    <citation type="submission" date="2018-01" db="EMBL/GenBank/DDBJ databases">
        <authorList>
            <person name="Regsiter A."/>
            <person name="William W."/>
        </authorList>
    </citation>
    <scope>NUCLEOTIDE SEQUENCE</scope>
    <source>
        <strain evidence="3">TRIP AH-1</strain>
    </source>
</reference>
<dbReference type="InterPro" id="IPR011723">
    <property type="entry name" value="Znf/thioredoxin_put"/>
</dbReference>